<feature type="region of interest" description="Disordered" evidence="1">
    <location>
        <begin position="209"/>
        <end position="230"/>
    </location>
</feature>
<keyword evidence="4" id="KW-1185">Reference proteome</keyword>
<dbReference type="Pfam" id="PF03184">
    <property type="entry name" value="DDE_1"/>
    <property type="match status" value="1"/>
</dbReference>
<sequence>MAKDNKVFILYLPAHTSHILQPLDLGVFGPLKTKYSQQLQKLATFTDGTDIKKNMFLALYKQARIEGLTSSNIKTGFRTTGIWPFNPRKVLKSSQLNANAGNDTTEVFQSSSPLRLSKIHHTPQKPSDISTLIDTLDSRSSRIDFSAVKRKIVKYAASQSTQIATLEHESAKQISEIARLRPVKRRRITIDPQKAFADIGDVLVASTSLDEESEQQNDASNATRVSTRKKIKSARQVAMEELDVSISE</sequence>
<dbReference type="InterPro" id="IPR004875">
    <property type="entry name" value="DDE_SF_endonuclease_dom"/>
</dbReference>
<evidence type="ECO:0000256" key="1">
    <source>
        <dbReference type="SAM" id="MobiDB-lite"/>
    </source>
</evidence>
<proteinExistence type="predicted"/>
<name>A0A6G1GQQ0_9PEZI</name>
<evidence type="ECO:0000313" key="4">
    <source>
        <dbReference type="Proteomes" id="UP000800041"/>
    </source>
</evidence>
<organism evidence="3 4">
    <name type="scientific">Aulographum hederae CBS 113979</name>
    <dbReference type="NCBI Taxonomy" id="1176131"/>
    <lineage>
        <taxon>Eukaryota</taxon>
        <taxon>Fungi</taxon>
        <taxon>Dikarya</taxon>
        <taxon>Ascomycota</taxon>
        <taxon>Pezizomycotina</taxon>
        <taxon>Dothideomycetes</taxon>
        <taxon>Pleosporomycetidae</taxon>
        <taxon>Aulographales</taxon>
        <taxon>Aulographaceae</taxon>
    </lineage>
</organism>
<protein>
    <submittedName>
        <fullName evidence="3">DDE-domain-containing protein</fullName>
    </submittedName>
</protein>
<gene>
    <name evidence="3" type="ORF">K402DRAFT_338996</name>
</gene>
<accession>A0A6G1GQQ0</accession>
<evidence type="ECO:0000313" key="3">
    <source>
        <dbReference type="EMBL" id="KAF1983142.1"/>
    </source>
</evidence>
<feature type="domain" description="DDE-1" evidence="2">
    <location>
        <begin position="3"/>
        <end position="77"/>
    </location>
</feature>
<evidence type="ECO:0000259" key="2">
    <source>
        <dbReference type="Pfam" id="PF03184"/>
    </source>
</evidence>
<dbReference type="EMBL" id="ML977177">
    <property type="protein sequence ID" value="KAF1983142.1"/>
    <property type="molecule type" value="Genomic_DNA"/>
</dbReference>
<reference evidence="3" key="1">
    <citation type="journal article" date="2020" name="Stud. Mycol.">
        <title>101 Dothideomycetes genomes: a test case for predicting lifestyles and emergence of pathogens.</title>
        <authorList>
            <person name="Haridas S."/>
            <person name="Albert R."/>
            <person name="Binder M."/>
            <person name="Bloem J."/>
            <person name="Labutti K."/>
            <person name="Salamov A."/>
            <person name="Andreopoulos B."/>
            <person name="Baker S."/>
            <person name="Barry K."/>
            <person name="Bills G."/>
            <person name="Bluhm B."/>
            <person name="Cannon C."/>
            <person name="Castanera R."/>
            <person name="Culley D."/>
            <person name="Daum C."/>
            <person name="Ezra D."/>
            <person name="Gonzalez J."/>
            <person name="Henrissat B."/>
            <person name="Kuo A."/>
            <person name="Liang C."/>
            <person name="Lipzen A."/>
            <person name="Lutzoni F."/>
            <person name="Magnuson J."/>
            <person name="Mondo S."/>
            <person name="Nolan M."/>
            <person name="Ohm R."/>
            <person name="Pangilinan J."/>
            <person name="Park H.-J."/>
            <person name="Ramirez L."/>
            <person name="Alfaro M."/>
            <person name="Sun H."/>
            <person name="Tritt A."/>
            <person name="Yoshinaga Y."/>
            <person name="Zwiers L.-H."/>
            <person name="Turgeon B."/>
            <person name="Goodwin S."/>
            <person name="Spatafora J."/>
            <person name="Crous P."/>
            <person name="Grigoriev I."/>
        </authorList>
    </citation>
    <scope>NUCLEOTIDE SEQUENCE</scope>
    <source>
        <strain evidence="3">CBS 113979</strain>
    </source>
</reference>
<feature type="compositionally biased region" description="Polar residues" evidence="1">
    <location>
        <begin position="216"/>
        <end position="225"/>
    </location>
</feature>
<dbReference type="Proteomes" id="UP000800041">
    <property type="component" value="Unassembled WGS sequence"/>
</dbReference>
<dbReference type="GO" id="GO:0003676">
    <property type="term" value="F:nucleic acid binding"/>
    <property type="evidence" value="ECO:0007669"/>
    <property type="project" value="InterPro"/>
</dbReference>
<dbReference type="AlphaFoldDB" id="A0A6G1GQQ0"/>
<dbReference type="OrthoDB" id="4357141at2759"/>